<gene>
    <name evidence="2" type="ORF">GSY69_00560</name>
</gene>
<protein>
    <submittedName>
        <fullName evidence="2">Uncharacterized protein</fullName>
    </submittedName>
</protein>
<dbReference type="EMBL" id="WWEQ01000002">
    <property type="protein sequence ID" value="MYM18506.1"/>
    <property type="molecule type" value="Genomic_DNA"/>
</dbReference>
<feature type="transmembrane region" description="Helical" evidence="1">
    <location>
        <begin position="82"/>
        <end position="100"/>
    </location>
</feature>
<comment type="caution">
    <text evidence="2">The sequence shown here is derived from an EMBL/GenBank/DDBJ whole genome shotgun (WGS) entry which is preliminary data.</text>
</comment>
<keyword evidence="1" id="KW-0812">Transmembrane</keyword>
<evidence type="ECO:0000313" key="3">
    <source>
        <dbReference type="Proteomes" id="UP000469215"/>
    </source>
</evidence>
<dbReference type="AlphaFoldDB" id="A0A6N9H426"/>
<keyword evidence="3" id="KW-1185">Reference proteome</keyword>
<name>A0A6N9H426_9MICO</name>
<feature type="transmembrane region" description="Helical" evidence="1">
    <location>
        <begin position="55"/>
        <end position="75"/>
    </location>
</feature>
<sequence length="141" mass="15735">MLNLDTYYHGGTVGFVNVINVGARRLQFSFAVAAVVVFCVAFSLYRFSISSAGFLAFYALLPGLLSSIVLYFVFWSREVLQWIVSIASLLIVLGVCEVIYNTWGEWWTPGDYLGYLLFGVPVLVLAIIIRLLIGVLPSRQK</sequence>
<dbReference type="Proteomes" id="UP000469215">
    <property type="component" value="Unassembled WGS sequence"/>
</dbReference>
<dbReference type="RefSeq" id="WP_160951974.1">
    <property type="nucleotide sequence ID" value="NZ_WWEQ01000002.1"/>
</dbReference>
<keyword evidence="1" id="KW-0472">Membrane</keyword>
<evidence type="ECO:0000313" key="2">
    <source>
        <dbReference type="EMBL" id="MYM18506.1"/>
    </source>
</evidence>
<proteinExistence type="predicted"/>
<feature type="transmembrane region" description="Helical" evidence="1">
    <location>
        <begin position="112"/>
        <end position="133"/>
    </location>
</feature>
<keyword evidence="1" id="KW-1133">Transmembrane helix</keyword>
<feature type="transmembrane region" description="Helical" evidence="1">
    <location>
        <begin position="30"/>
        <end position="49"/>
    </location>
</feature>
<reference evidence="2 3" key="1">
    <citation type="submission" date="2020-01" db="EMBL/GenBank/DDBJ databases">
        <authorList>
            <person name="Deng T."/>
        </authorList>
    </citation>
    <scope>NUCLEOTIDE SEQUENCE [LARGE SCALE GENOMIC DNA]</scope>
    <source>
        <strain evidence="2 3">5221</strain>
    </source>
</reference>
<organism evidence="2 3">
    <name type="scientific">Brevibacterium rongguiense</name>
    <dbReference type="NCBI Taxonomy" id="2695267"/>
    <lineage>
        <taxon>Bacteria</taxon>
        <taxon>Bacillati</taxon>
        <taxon>Actinomycetota</taxon>
        <taxon>Actinomycetes</taxon>
        <taxon>Micrococcales</taxon>
        <taxon>Brevibacteriaceae</taxon>
        <taxon>Brevibacterium</taxon>
    </lineage>
</organism>
<accession>A0A6N9H426</accession>
<evidence type="ECO:0000256" key="1">
    <source>
        <dbReference type="SAM" id="Phobius"/>
    </source>
</evidence>